<dbReference type="PANTHER" id="PTHR30349">
    <property type="entry name" value="PHAGE INTEGRASE-RELATED"/>
    <property type="match status" value="1"/>
</dbReference>
<dbReference type="RefSeq" id="WP_217748356.1">
    <property type="nucleotide sequence ID" value="NZ_JAHOEB010000125.1"/>
</dbReference>
<dbReference type="Proteomes" id="UP001197492">
    <property type="component" value="Unassembled WGS sequence"/>
</dbReference>
<reference evidence="4 7" key="1">
    <citation type="submission" date="2021-06" db="EMBL/GenBank/DDBJ databases">
        <title>Collection of gut derived symbiotic bacterial strains cultured from healthy donors.</title>
        <authorList>
            <person name="Lin H."/>
            <person name="Littmann E."/>
            <person name="Pamer E.G."/>
        </authorList>
    </citation>
    <scope>NUCLEOTIDE SEQUENCE</scope>
    <source>
        <strain evidence="5 7">MSK.21.70</strain>
        <strain evidence="4">MSK.21.82</strain>
    </source>
</reference>
<dbReference type="EMBL" id="JAHOEL010000125">
    <property type="protein sequence ID" value="MBV3393770.1"/>
    <property type="molecule type" value="Genomic_DNA"/>
</dbReference>
<dbReference type="PROSITE" id="PS51898">
    <property type="entry name" value="TYR_RECOMBINASE"/>
    <property type="match status" value="1"/>
</dbReference>
<dbReference type="PANTHER" id="PTHR30349:SF41">
    <property type="entry name" value="INTEGRASE_RECOMBINASE PROTEIN MJ0367-RELATED"/>
    <property type="match status" value="1"/>
</dbReference>
<feature type="domain" description="Tyr recombinase" evidence="3">
    <location>
        <begin position="214"/>
        <end position="400"/>
    </location>
</feature>
<evidence type="ECO:0000313" key="7">
    <source>
        <dbReference type="Proteomes" id="UP001197492"/>
    </source>
</evidence>
<dbReference type="InterPro" id="IPR050090">
    <property type="entry name" value="Tyrosine_recombinase_XerCD"/>
</dbReference>
<dbReference type="GO" id="GO:0006310">
    <property type="term" value="P:DNA recombination"/>
    <property type="evidence" value="ECO:0007669"/>
    <property type="project" value="InterPro"/>
</dbReference>
<keyword evidence="2" id="KW-0238">DNA-binding</keyword>
<comment type="caution">
    <text evidence="4">The sequence shown here is derived from an EMBL/GenBank/DDBJ whole genome shotgun (WGS) entry which is preliminary data.</text>
</comment>
<proteinExistence type="inferred from homology"/>
<dbReference type="EMBL" id="JAHOEF010000123">
    <property type="protein sequence ID" value="MBV3383734.1"/>
    <property type="molecule type" value="Genomic_DNA"/>
</dbReference>
<dbReference type="CDD" id="cd01188">
    <property type="entry name" value="INT_RitA_C_like"/>
    <property type="match status" value="1"/>
</dbReference>
<evidence type="ECO:0000313" key="4">
    <source>
        <dbReference type="EMBL" id="MBV3383734.1"/>
    </source>
</evidence>
<gene>
    <name evidence="4" type="ORF">KSV97_11040</name>
    <name evidence="5" type="ORF">KSW06_11060</name>
</gene>
<dbReference type="Proteomes" id="UP001196408">
    <property type="component" value="Unassembled WGS sequence"/>
</dbReference>
<dbReference type="Pfam" id="PF00589">
    <property type="entry name" value="Phage_integrase"/>
    <property type="match status" value="1"/>
</dbReference>
<keyword evidence="7" id="KW-1185">Reference proteome</keyword>
<evidence type="ECO:0000313" key="6">
    <source>
        <dbReference type="Proteomes" id="UP001196408"/>
    </source>
</evidence>
<protein>
    <submittedName>
        <fullName evidence="4">Tyrosine-type recombinase/integrase</fullName>
    </submittedName>
</protein>
<evidence type="ECO:0000259" key="3">
    <source>
        <dbReference type="PROSITE" id="PS51898"/>
    </source>
</evidence>
<sequence>MKQKGLQIQMEEMLDVLDSCGYSSESVKKYSSAISRFISYISTNELDAVGDSVERFIEYSCSIRKHNNPQYFISHMRGALLAFIFFLENGYLRVGRPSNKPKLSGGLATDINNFLDDELSKKFKLNLLTINDYKNSLKLFNDYLKENDIKTLTPDTIYGFFKSAGNNDNTNSNNLMYKYKVHLRRFLNYLLVQGKIDKEIISYIPDIKYIRNKKLPSIFTSDEIKRIVSSIDRNSALGKRAYAMIMLSVKYGLRSGDVVNLKFEDIDWENKIIKISQHKTKRDMELPLLPEVGNAILDYLKNARRQSSLPFVFLNIKGPIHPITSSAFYGILNKHINKASIENIDKRHHGPHSLRHTLASQMLKNGEELTTISATLGHSSTQVTTVYLSVDHSRLKECCIPMPKLHSPHYSLED</sequence>
<evidence type="ECO:0000313" key="5">
    <source>
        <dbReference type="EMBL" id="MBV3393770.1"/>
    </source>
</evidence>
<organism evidence="4 6">
    <name type="scientific">Catenibacterium mitsuokai</name>
    <dbReference type="NCBI Taxonomy" id="100886"/>
    <lineage>
        <taxon>Bacteria</taxon>
        <taxon>Bacillati</taxon>
        <taxon>Bacillota</taxon>
        <taxon>Erysipelotrichia</taxon>
        <taxon>Erysipelotrichales</taxon>
        <taxon>Coprobacillaceae</taxon>
        <taxon>Catenibacterium</taxon>
    </lineage>
</organism>
<dbReference type="GO" id="GO:0003677">
    <property type="term" value="F:DNA binding"/>
    <property type="evidence" value="ECO:0007669"/>
    <property type="project" value="UniProtKB-KW"/>
</dbReference>
<dbReference type="GO" id="GO:0015074">
    <property type="term" value="P:DNA integration"/>
    <property type="evidence" value="ECO:0007669"/>
    <property type="project" value="InterPro"/>
</dbReference>
<dbReference type="AlphaFoldDB" id="A0AAW4MW77"/>
<evidence type="ECO:0000256" key="1">
    <source>
        <dbReference type="ARBA" id="ARBA00008857"/>
    </source>
</evidence>
<evidence type="ECO:0000256" key="2">
    <source>
        <dbReference type="ARBA" id="ARBA00023125"/>
    </source>
</evidence>
<comment type="similarity">
    <text evidence="1">Belongs to the 'phage' integrase family.</text>
</comment>
<accession>A0AAW4MW77</accession>
<name>A0AAW4MW77_9FIRM</name>
<dbReference type="InterPro" id="IPR002104">
    <property type="entry name" value="Integrase_catalytic"/>
</dbReference>